<protein>
    <submittedName>
        <fullName evidence="2">Uncharacterized protein</fullName>
    </submittedName>
</protein>
<evidence type="ECO:0000313" key="2">
    <source>
        <dbReference type="EMBL" id="TDG48511.1"/>
    </source>
</evidence>
<keyword evidence="1" id="KW-0472">Membrane</keyword>
<organism evidence="2 3">
    <name type="scientific">Drosophila navojoa</name>
    <name type="common">Fruit fly</name>
    <dbReference type="NCBI Taxonomy" id="7232"/>
    <lineage>
        <taxon>Eukaryota</taxon>
        <taxon>Metazoa</taxon>
        <taxon>Ecdysozoa</taxon>
        <taxon>Arthropoda</taxon>
        <taxon>Hexapoda</taxon>
        <taxon>Insecta</taxon>
        <taxon>Pterygota</taxon>
        <taxon>Neoptera</taxon>
        <taxon>Endopterygota</taxon>
        <taxon>Diptera</taxon>
        <taxon>Brachycera</taxon>
        <taxon>Muscomorpha</taxon>
        <taxon>Ephydroidea</taxon>
        <taxon>Drosophilidae</taxon>
        <taxon>Drosophila</taxon>
    </lineage>
</organism>
<accession>A0A484BL96</accession>
<keyword evidence="1" id="KW-1133">Transmembrane helix</keyword>
<evidence type="ECO:0000256" key="1">
    <source>
        <dbReference type="SAM" id="Phobius"/>
    </source>
</evidence>
<comment type="caution">
    <text evidence="2">The sequence shown here is derived from an EMBL/GenBank/DDBJ whole genome shotgun (WGS) entry which is preliminary data.</text>
</comment>
<proteinExistence type="predicted"/>
<reference evidence="2 3" key="1">
    <citation type="journal article" date="2019" name="J. Hered.">
        <title>An Improved Genome Assembly for Drosophila navojoa, the Basal Species in the mojavensis Cluster.</title>
        <authorList>
            <person name="Vanderlinde T."/>
            <person name="Dupim E.G."/>
            <person name="Nazario-Yepiz N.O."/>
            <person name="Carvalho A.B."/>
        </authorList>
    </citation>
    <scope>NUCLEOTIDE SEQUENCE [LARGE SCALE GENOMIC DNA]</scope>
    <source>
        <strain evidence="2">Navoj_Jal97</strain>
        <tissue evidence="2">Whole organism</tissue>
    </source>
</reference>
<evidence type="ECO:0000313" key="3">
    <source>
        <dbReference type="Proteomes" id="UP000295192"/>
    </source>
</evidence>
<feature type="transmembrane region" description="Helical" evidence="1">
    <location>
        <begin position="36"/>
        <end position="57"/>
    </location>
</feature>
<sequence length="66" mass="7296">MPKKVKAPAKWYGHLGRPLTIHIYRLTVEPCTHHRWLCVWLATAVAVAVAVAVAIALSTHSQLQAN</sequence>
<dbReference type="OMA" id="TVEPCTH"/>
<keyword evidence="1" id="KW-0812">Transmembrane</keyword>
<keyword evidence="3" id="KW-1185">Reference proteome</keyword>
<dbReference type="Proteomes" id="UP000295192">
    <property type="component" value="Unassembled WGS sequence"/>
</dbReference>
<dbReference type="EMBL" id="LSRL02000032">
    <property type="protein sequence ID" value="TDG48511.1"/>
    <property type="molecule type" value="Genomic_DNA"/>
</dbReference>
<dbReference type="AlphaFoldDB" id="A0A484BL96"/>
<gene>
    <name evidence="2" type="ORF">AWZ03_005055</name>
</gene>
<name>A0A484BL96_DRONA</name>